<feature type="domain" description="ABC-three component systems C-terminal" evidence="1">
    <location>
        <begin position="265"/>
        <end position="385"/>
    </location>
</feature>
<dbReference type="Pfam" id="PF20283">
    <property type="entry name" value="CTD7"/>
    <property type="match status" value="1"/>
</dbReference>
<gene>
    <name evidence="2" type="ORF">EXN61_25300</name>
</gene>
<evidence type="ECO:0000313" key="3">
    <source>
        <dbReference type="Proteomes" id="UP000317023"/>
    </source>
</evidence>
<comment type="caution">
    <text evidence="2">The sequence shown here is derived from an EMBL/GenBank/DDBJ whole genome shotgun (WGS) entry which is preliminary data.</text>
</comment>
<reference evidence="2 3" key="1">
    <citation type="journal article" date="2019" name="Appl. Microbiol. Biotechnol.">
        <title>Differential efficiency of wild type rhizogenic strains for rol gene transformation of plants.</title>
        <authorList>
            <person name="Desmet S."/>
            <person name="De Keyser E."/>
            <person name="Van Vaerenbergh J."/>
            <person name="Baeyen S."/>
            <person name="Van Huylenbroeck J."/>
            <person name="Geelen D."/>
            <person name="Dhooghe E."/>
        </authorList>
    </citation>
    <scope>NUCLEOTIDE SEQUENCE [LARGE SCALE GENOMIC DNA]</scope>
    <source>
        <strain evidence="2 3">MAFF210266</strain>
    </source>
</reference>
<sequence length="389" mass="44330">MGAGQKKDHTAAPQASGYILQLERALYHLSRADHDVTVAVERYDDVSQIKGGVPVLQEQDKNSVRQGADLLGDRSSALWRTLQIWLQQFRESGVFCDRYLLVTNMLVQAGVALMFKRTEETDRAPAHTILEALRSVGKQKSKAKIVATMKDVLSADDAVLVELVGRIEVIDGFTLSSARDEMVNGFALHPGLDQQQVLDFLLGWLTRVLKDSWDAGQPGLISRQACIRQCREIEASLARQRFLPRAARDVHIAVNERDQALARPFAEHLRRIEADDDELLQAVEHFIQFNIEKHRLSTGGDVADREWQDRGDRLIARWRNIMRNQKRVHRDLRPVELGQRILSEATYFHCEPLGGLDCSELYMTSGHYHRLADDDEVWWHPNFRAVGER</sequence>
<name>A0A546XJC4_AGRTU</name>
<dbReference type="EMBL" id="SGOE01000011">
    <property type="protein sequence ID" value="TRB00854.1"/>
    <property type="molecule type" value="Genomic_DNA"/>
</dbReference>
<dbReference type="Proteomes" id="UP000317023">
    <property type="component" value="Unassembled WGS sequence"/>
</dbReference>
<evidence type="ECO:0000313" key="2">
    <source>
        <dbReference type="EMBL" id="TRB00854.1"/>
    </source>
</evidence>
<proteinExistence type="predicted"/>
<dbReference type="AlphaFoldDB" id="A0A546XJC4"/>
<evidence type="ECO:0000259" key="1">
    <source>
        <dbReference type="Pfam" id="PF20283"/>
    </source>
</evidence>
<dbReference type="InterPro" id="IPR046913">
    <property type="entry name" value="ABC-3C_CTD7"/>
</dbReference>
<dbReference type="RefSeq" id="WP_142859825.1">
    <property type="nucleotide sequence ID" value="NZ_SGOE01000011.1"/>
</dbReference>
<accession>A0A546XJC4</accession>
<organism evidence="2 3">
    <name type="scientific">Agrobacterium tumefaciens</name>
    <dbReference type="NCBI Taxonomy" id="358"/>
    <lineage>
        <taxon>Bacteria</taxon>
        <taxon>Pseudomonadati</taxon>
        <taxon>Pseudomonadota</taxon>
        <taxon>Alphaproteobacteria</taxon>
        <taxon>Hyphomicrobiales</taxon>
        <taxon>Rhizobiaceae</taxon>
        <taxon>Rhizobium/Agrobacterium group</taxon>
        <taxon>Agrobacterium</taxon>
        <taxon>Agrobacterium tumefaciens complex</taxon>
    </lineage>
</organism>
<protein>
    <recommendedName>
        <fullName evidence="1">ABC-three component systems C-terminal domain-containing protein</fullName>
    </recommendedName>
</protein>